<feature type="compositionally biased region" description="Acidic residues" evidence="1">
    <location>
        <begin position="52"/>
        <end position="63"/>
    </location>
</feature>
<sequence>MRRVSCLAVPVTLFAFAASLVLGACTHDYDVFKPRGDAGPDGSRPSRLETANDADDADEPPSE</sequence>
<feature type="signal peptide" evidence="2">
    <location>
        <begin position="1"/>
        <end position="17"/>
    </location>
</feature>
<organism evidence="3 4">
    <name type="scientific">Pendulispora albinea</name>
    <dbReference type="NCBI Taxonomy" id="2741071"/>
    <lineage>
        <taxon>Bacteria</taxon>
        <taxon>Pseudomonadati</taxon>
        <taxon>Myxococcota</taxon>
        <taxon>Myxococcia</taxon>
        <taxon>Myxococcales</taxon>
        <taxon>Sorangiineae</taxon>
        <taxon>Pendulisporaceae</taxon>
        <taxon>Pendulispora</taxon>
    </lineage>
</organism>
<keyword evidence="2" id="KW-0732">Signal</keyword>
<dbReference type="RefSeq" id="WP_394820651.1">
    <property type="nucleotide sequence ID" value="NZ_CP089984.1"/>
</dbReference>
<evidence type="ECO:0000313" key="3">
    <source>
        <dbReference type="EMBL" id="WXB11036.1"/>
    </source>
</evidence>
<proteinExistence type="predicted"/>
<evidence type="ECO:0008006" key="5">
    <source>
        <dbReference type="Google" id="ProtNLM"/>
    </source>
</evidence>
<evidence type="ECO:0000313" key="4">
    <source>
        <dbReference type="Proteomes" id="UP001370348"/>
    </source>
</evidence>
<feature type="chain" id="PRO_5047039324" description="Lipoprotein" evidence="2">
    <location>
        <begin position="18"/>
        <end position="63"/>
    </location>
</feature>
<name>A0ABZ2LPC0_9BACT</name>
<reference evidence="3 4" key="1">
    <citation type="submission" date="2021-12" db="EMBL/GenBank/DDBJ databases">
        <title>Discovery of the Pendulisporaceae a myxobacterial family with distinct sporulation behavior and unique specialized metabolism.</title>
        <authorList>
            <person name="Garcia R."/>
            <person name="Popoff A."/>
            <person name="Bader C.D."/>
            <person name="Loehr J."/>
            <person name="Walesch S."/>
            <person name="Walt C."/>
            <person name="Boldt J."/>
            <person name="Bunk B."/>
            <person name="Haeckl F.J.F.P.J."/>
            <person name="Gunesch A.P."/>
            <person name="Birkelbach J."/>
            <person name="Nuebel U."/>
            <person name="Pietschmann T."/>
            <person name="Bach T."/>
            <person name="Mueller R."/>
        </authorList>
    </citation>
    <scope>NUCLEOTIDE SEQUENCE [LARGE SCALE GENOMIC DNA]</scope>
    <source>
        <strain evidence="3 4">MSr11954</strain>
    </source>
</reference>
<accession>A0ABZ2LPC0</accession>
<dbReference type="PROSITE" id="PS51257">
    <property type="entry name" value="PROKAR_LIPOPROTEIN"/>
    <property type="match status" value="1"/>
</dbReference>
<feature type="region of interest" description="Disordered" evidence="1">
    <location>
        <begin position="33"/>
        <end position="63"/>
    </location>
</feature>
<dbReference type="EMBL" id="CP089984">
    <property type="protein sequence ID" value="WXB11036.1"/>
    <property type="molecule type" value="Genomic_DNA"/>
</dbReference>
<evidence type="ECO:0000256" key="1">
    <source>
        <dbReference type="SAM" id="MobiDB-lite"/>
    </source>
</evidence>
<keyword evidence="4" id="KW-1185">Reference proteome</keyword>
<dbReference type="Proteomes" id="UP001370348">
    <property type="component" value="Chromosome"/>
</dbReference>
<evidence type="ECO:0000256" key="2">
    <source>
        <dbReference type="SAM" id="SignalP"/>
    </source>
</evidence>
<gene>
    <name evidence="3" type="ORF">LZC94_24510</name>
</gene>
<protein>
    <recommendedName>
        <fullName evidence="5">Lipoprotein</fullName>
    </recommendedName>
</protein>